<proteinExistence type="predicted"/>
<name>A0A6C0BMX6_9ZZZZ</name>
<protein>
    <submittedName>
        <fullName evidence="1">Uncharacterized protein</fullName>
    </submittedName>
</protein>
<evidence type="ECO:0000313" key="1">
    <source>
        <dbReference type="EMBL" id="QHS93101.1"/>
    </source>
</evidence>
<accession>A0A6C0BMX6</accession>
<dbReference type="AlphaFoldDB" id="A0A6C0BMX6"/>
<reference evidence="1" key="1">
    <citation type="journal article" date="2020" name="Nature">
        <title>Giant virus diversity and host interactions through global metagenomics.</title>
        <authorList>
            <person name="Schulz F."/>
            <person name="Roux S."/>
            <person name="Paez-Espino D."/>
            <person name="Jungbluth S."/>
            <person name="Walsh D.A."/>
            <person name="Denef V.J."/>
            <person name="McMahon K.D."/>
            <person name="Konstantinidis K.T."/>
            <person name="Eloe-Fadrosh E.A."/>
            <person name="Kyrpides N.C."/>
            <person name="Woyke T."/>
        </authorList>
    </citation>
    <scope>NUCLEOTIDE SEQUENCE</scope>
    <source>
        <strain evidence="1">GVMAG-M-3300017651-5</strain>
    </source>
</reference>
<sequence>MSIEFKIISCYSRPLRISSNSQINVRLLLKSIHPTVHVIL</sequence>
<organism evidence="1">
    <name type="scientific">viral metagenome</name>
    <dbReference type="NCBI Taxonomy" id="1070528"/>
    <lineage>
        <taxon>unclassified sequences</taxon>
        <taxon>metagenomes</taxon>
        <taxon>organismal metagenomes</taxon>
    </lineage>
</organism>
<dbReference type="EMBL" id="MN739196">
    <property type="protein sequence ID" value="QHS93101.1"/>
    <property type="molecule type" value="Genomic_DNA"/>
</dbReference>